<proteinExistence type="predicted"/>
<dbReference type="RefSeq" id="WP_215233424.1">
    <property type="nucleotide sequence ID" value="NZ_CAJRAU010000002.1"/>
</dbReference>
<dbReference type="EMBL" id="CAJRAU010000002">
    <property type="protein sequence ID" value="CAG5069343.1"/>
    <property type="molecule type" value="Genomic_DNA"/>
</dbReference>
<sequence length="230" mass="26266">MHLLYCDESGSAPDPNQNHFVLSGISLFERQVFWLSNELDRIAERFDPAEIPDVELHGSPMMGGRGIWQPFTKADRIKAIEDALHALAKSHPSNRIFACVVNKAKVSPFDPVEIAFEQVSSRFDHYLARLHKNGDPQRGIIIFDKSTYETALQGLTTNFRTLGHRWGLLRNLSEVPLFLNSKASRLIQLADLVSYAIFRHYERGDDQFFKIIADRFDQEAGVRHGLCERL</sequence>
<gene>
    <name evidence="1" type="ORF">DYBT9623_02079</name>
</gene>
<evidence type="ECO:0000313" key="1">
    <source>
        <dbReference type="EMBL" id="CAG5069343.1"/>
    </source>
</evidence>
<accession>A0ABN7R5U1</accession>
<organism evidence="1 2">
    <name type="scientific">Dyadobacter linearis</name>
    <dbReference type="NCBI Taxonomy" id="2823330"/>
    <lineage>
        <taxon>Bacteria</taxon>
        <taxon>Pseudomonadati</taxon>
        <taxon>Bacteroidota</taxon>
        <taxon>Cytophagia</taxon>
        <taxon>Cytophagales</taxon>
        <taxon>Spirosomataceae</taxon>
        <taxon>Dyadobacter</taxon>
    </lineage>
</organism>
<dbReference type="Proteomes" id="UP000679725">
    <property type="component" value="Unassembled WGS sequence"/>
</dbReference>
<evidence type="ECO:0008006" key="3">
    <source>
        <dbReference type="Google" id="ProtNLM"/>
    </source>
</evidence>
<dbReference type="InterPro" id="IPR024524">
    <property type="entry name" value="DUF3800"/>
</dbReference>
<comment type="caution">
    <text evidence="1">The sequence shown here is derived from an EMBL/GenBank/DDBJ whole genome shotgun (WGS) entry which is preliminary data.</text>
</comment>
<dbReference type="Pfam" id="PF12686">
    <property type="entry name" value="DUF3800"/>
    <property type="match status" value="1"/>
</dbReference>
<name>A0ABN7R5U1_9BACT</name>
<reference evidence="1 2" key="1">
    <citation type="submission" date="2021-04" db="EMBL/GenBank/DDBJ databases">
        <authorList>
            <person name="Rodrigo-Torres L."/>
            <person name="Arahal R. D."/>
            <person name="Lucena T."/>
        </authorList>
    </citation>
    <scope>NUCLEOTIDE SEQUENCE [LARGE SCALE GENOMIC DNA]</scope>
    <source>
        <strain evidence="1 2">CECT 9623</strain>
    </source>
</reference>
<evidence type="ECO:0000313" key="2">
    <source>
        <dbReference type="Proteomes" id="UP000679725"/>
    </source>
</evidence>
<keyword evidence="2" id="KW-1185">Reference proteome</keyword>
<protein>
    <recommendedName>
        <fullName evidence="3">DUF3800 domain-containing protein</fullName>
    </recommendedName>
</protein>